<dbReference type="InterPro" id="IPR032809">
    <property type="entry name" value="Put_HupE_UreJ"/>
</dbReference>
<keyword evidence="1" id="KW-1133">Transmembrane helix</keyword>
<proteinExistence type="predicted"/>
<name>A0A937L6E3_9PROT</name>
<accession>A0A937L6E3</accession>
<evidence type="ECO:0000256" key="2">
    <source>
        <dbReference type="SAM" id="SignalP"/>
    </source>
</evidence>
<dbReference type="EMBL" id="JADHOK010000013">
    <property type="protein sequence ID" value="MBL6761458.1"/>
    <property type="molecule type" value="Genomic_DNA"/>
</dbReference>
<feature type="transmembrane region" description="Helical" evidence="1">
    <location>
        <begin position="309"/>
        <end position="333"/>
    </location>
</feature>
<feature type="signal peptide" evidence="2">
    <location>
        <begin position="1"/>
        <end position="23"/>
    </location>
</feature>
<reference evidence="3" key="1">
    <citation type="submission" date="2020-10" db="EMBL/GenBank/DDBJ databases">
        <title>Microbiome of the Black Sea water column analyzed by genome centric metagenomics.</title>
        <authorList>
            <person name="Cabello-Yeves P.J."/>
            <person name="Callieri C."/>
            <person name="Picazo A."/>
            <person name="Mehrshad M."/>
            <person name="Haro-Moreno J.M."/>
            <person name="Roda-Garcia J."/>
            <person name="Dzembekova N."/>
            <person name="Slabakova V."/>
            <person name="Slabakova N."/>
            <person name="Moncheva S."/>
            <person name="Rodriguez-Valera F."/>
        </authorList>
    </citation>
    <scope>NUCLEOTIDE SEQUENCE</scope>
    <source>
        <strain evidence="3">BS307-5m-G5</strain>
    </source>
</reference>
<feature type="transmembrane region" description="Helical" evidence="1">
    <location>
        <begin position="270"/>
        <end position="297"/>
    </location>
</feature>
<organism evidence="3 4">
    <name type="scientific">PS1 clade bacterium</name>
    <dbReference type="NCBI Taxonomy" id="2175152"/>
    <lineage>
        <taxon>Bacteria</taxon>
        <taxon>Pseudomonadati</taxon>
        <taxon>Pseudomonadota</taxon>
        <taxon>Alphaproteobacteria</taxon>
        <taxon>PS1 clade</taxon>
    </lineage>
</organism>
<dbReference type="Proteomes" id="UP000785783">
    <property type="component" value="Unassembled WGS sequence"/>
</dbReference>
<dbReference type="Pfam" id="PF13795">
    <property type="entry name" value="HupE_UreJ_2"/>
    <property type="match status" value="1"/>
</dbReference>
<feature type="chain" id="PRO_5037120516" evidence="2">
    <location>
        <begin position="24"/>
        <end position="341"/>
    </location>
</feature>
<evidence type="ECO:0000313" key="3">
    <source>
        <dbReference type="EMBL" id="MBL6761458.1"/>
    </source>
</evidence>
<protein>
    <submittedName>
        <fullName evidence="3">HupE/UreJ family protein</fullName>
    </submittedName>
</protein>
<feature type="transmembrane region" description="Helical" evidence="1">
    <location>
        <begin position="181"/>
        <end position="201"/>
    </location>
</feature>
<evidence type="ECO:0000313" key="4">
    <source>
        <dbReference type="Proteomes" id="UP000785783"/>
    </source>
</evidence>
<keyword evidence="1" id="KW-0472">Membrane</keyword>
<comment type="caution">
    <text evidence="3">The sequence shown here is derived from an EMBL/GenBank/DDBJ whole genome shotgun (WGS) entry which is preliminary data.</text>
</comment>
<sequence length="341" mass="36614">MRLLLAALSGLLVVMPPHNTAQAHEVRPGYIEITETSRDRFDIIWKQPVRSAGVAAVAGLGLRPVFPENCSRLGDSRMRRQPGALVERFELACEGGLFGRSIGVEGLQRTITDVLVQLATIDGTRHSLRLKADAPVQVFAGGGTFLMAYFGLGVEHLAFGPDHILFVLGLVLLVHGWRKLVYVITAFTVAHSLTLALSMLGRVSAPVGVVEAIIALSILFVAIELVRPVEQRSALAARYPQFMAFGFGLLHGFGFAGVLGEIGLPRDVEWMALALFNIGLEVGQLLVVAATLIFIRIAKPLIAAQAERAPALTSGLVQAPLILMGSISVYWLLDRLSGLGS</sequence>
<feature type="transmembrane region" description="Helical" evidence="1">
    <location>
        <begin position="207"/>
        <end position="226"/>
    </location>
</feature>
<keyword evidence="1" id="KW-0812">Transmembrane</keyword>
<feature type="transmembrane region" description="Helical" evidence="1">
    <location>
        <begin position="158"/>
        <end position="174"/>
    </location>
</feature>
<feature type="transmembrane region" description="Helical" evidence="1">
    <location>
        <begin position="242"/>
        <end position="264"/>
    </location>
</feature>
<dbReference type="AlphaFoldDB" id="A0A937L6E3"/>
<keyword evidence="2" id="KW-0732">Signal</keyword>
<evidence type="ECO:0000256" key="1">
    <source>
        <dbReference type="SAM" id="Phobius"/>
    </source>
</evidence>
<gene>
    <name evidence="3" type="ORF">ISQ19_02045</name>
</gene>